<reference evidence="1" key="1">
    <citation type="journal article" date="2021" name="Proc. Natl. Acad. Sci. U.S.A.">
        <title>A Catalog of Tens of Thousands of Viruses from Human Metagenomes Reveals Hidden Associations with Chronic Diseases.</title>
        <authorList>
            <person name="Tisza M.J."/>
            <person name="Buck C.B."/>
        </authorList>
    </citation>
    <scope>NUCLEOTIDE SEQUENCE</scope>
    <source>
        <strain evidence="1">CthSp75</strain>
    </source>
</reference>
<dbReference type="EMBL" id="BK015146">
    <property type="protein sequence ID" value="DAD92849.1"/>
    <property type="molecule type" value="Genomic_DNA"/>
</dbReference>
<protein>
    <submittedName>
        <fullName evidence="1">Amidoligase enzyme</fullName>
    </submittedName>
</protein>
<name>A0A8S5NDZ4_9CAUD</name>
<accession>A0A8S5NDZ4</accession>
<sequence>MATLPTTNRLIKKGGKYYEKMLFKCENCGEEFNGTQLEAVSNGWRNIEGVWFCPDCADVYGVCHDCGKIVALSDMRLGCDDEQYCEDCFGELFDTCERCGDVFWRDDATEVYTHEGRCSENWCPECTDWYASRCEHCDEYVENDDIRDVDGDNICIDCCENSYDYQICGECSEWHHVDNMTYSERREEYLCDYCASQEASVIHSYHSGVRPLLWLSKAGDDYNRRYQLFVGVELEIDGAGQDDEKAEKIVNAGGYDVDEAVVCEHDGSLSNGFELISTTATVDYHLSDFGWKDMMAEAVELGYTSHDANTCGLHVHMDRRYFTDMFSNPEEVLSIIVCNNAEWLKVFSRRTRWQYCSFPSSSIRFTAEEFKRKDKYGKELSTSSVRYKLNDAVDHMRGHGACMNFCGYATMEIRFNRGTLVWQTFAATLQFIQLLADITKSCNHLEQACEVNLRTFRALAKRRGFKEFLEYLKRRNIR</sequence>
<evidence type="ECO:0000313" key="1">
    <source>
        <dbReference type="EMBL" id="DAD92849.1"/>
    </source>
</evidence>
<proteinExistence type="predicted"/>
<organism evidence="1">
    <name type="scientific">Siphoviridae sp. cthSp75</name>
    <dbReference type="NCBI Taxonomy" id="2826424"/>
    <lineage>
        <taxon>Viruses</taxon>
        <taxon>Duplodnaviria</taxon>
        <taxon>Heunggongvirae</taxon>
        <taxon>Uroviricota</taxon>
        <taxon>Caudoviricetes</taxon>
    </lineage>
</organism>